<reference evidence="11 12" key="1">
    <citation type="journal article" date="2015" name="BMC Genomics">
        <title>Gene expression during zombie ant biting behavior reflects the complexity underlying fungal parasitic behavioral manipulation.</title>
        <authorList>
            <person name="de Bekker C."/>
            <person name="Ohm R.A."/>
            <person name="Loreto R.G."/>
            <person name="Sebastian A."/>
            <person name="Albert I."/>
            <person name="Merrow M."/>
            <person name="Brachmann A."/>
            <person name="Hughes D.P."/>
        </authorList>
    </citation>
    <scope>NUCLEOTIDE SEQUENCE [LARGE SCALE GENOMIC DNA]</scope>
    <source>
        <strain evidence="11 12">SC16a</strain>
    </source>
</reference>
<evidence type="ECO:0000256" key="3">
    <source>
        <dbReference type="ARBA" id="ARBA00022723"/>
    </source>
</evidence>
<comment type="similarity">
    <text evidence="2 7">Belongs to the NOSIP family.</text>
</comment>
<dbReference type="InterPro" id="IPR016818">
    <property type="entry name" value="NOSIP"/>
</dbReference>
<dbReference type="PROSITE" id="PS00518">
    <property type="entry name" value="ZF_RING_1"/>
    <property type="match status" value="1"/>
</dbReference>
<evidence type="ECO:0000256" key="8">
    <source>
        <dbReference type="PROSITE-ProRule" id="PRU00175"/>
    </source>
</evidence>
<dbReference type="SMART" id="SM00184">
    <property type="entry name" value="RING"/>
    <property type="match status" value="1"/>
</dbReference>
<evidence type="ECO:0000313" key="11">
    <source>
        <dbReference type="EMBL" id="PFH59746.1"/>
    </source>
</evidence>
<keyword evidence="4 8" id="KW-0863">Zinc-finger</keyword>
<dbReference type="InterPro" id="IPR013083">
    <property type="entry name" value="Znf_RING/FYVE/PHD"/>
</dbReference>
<dbReference type="OrthoDB" id="116827at2759"/>
<dbReference type="Proteomes" id="UP000037136">
    <property type="component" value="Unassembled WGS sequence"/>
</dbReference>
<keyword evidence="6 7" id="KW-0539">Nucleus</keyword>
<dbReference type="AlphaFoldDB" id="A0A2A9PFY7"/>
<keyword evidence="3" id="KW-0479">Metal-binding</keyword>
<comment type="subcellular location">
    <subcellularLocation>
        <location evidence="1 7">Nucleus</location>
    </subcellularLocation>
</comment>
<dbReference type="STRING" id="268505.A0A2A9PFY7"/>
<evidence type="ECO:0000313" key="12">
    <source>
        <dbReference type="Proteomes" id="UP000037136"/>
    </source>
</evidence>
<dbReference type="Pfam" id="PF13445">
    <property type="entry name" value="zf-RING_UBOX"/>
    <property type="match status" value="1"/>
</dbReference>
<keyword evidence="12" id="KW-1185">Reference proteome</keyword>
<evidence type="ECO:0000256" key="1">
    <source>
        <dbReference type="ARBA" id="ARBA00004123"/>
    </source>
</evidence>
<evidence type="ECO:0000256" key="7">
    <source>
        <dbReference type="PIRNR" id="PIRNR023577"/>
    </source>
</evidence>
<accession>A0A2A9PFY7</accession>
<dbReference type="PANTHER" id="PTHR13063:SF10">
    <property type="entry name" value="NITRIC OXIDE SYNTHASE-INTERACTING PROTEIN"/>
    <property type="match status" value="1"/>
</dbReference>
<dbReference type="GO" id="GO:0005634">
    <property type="term" value="C:nucleus"/>
    <property type="evidence" value="ECO:0007669"/>
    <property type="project" value="UniProtKB-SubCell"/>
</dbReference>
<evidence type="ECO:0000256" key="5">
    <source>
        <dbReference type="ARBA" id="ARBA00022833"/>
    </source>
</evidence>
<dbReference type="Gene3D" id="3.30.40.10">
    <property type="entry name" value="Zinc/RING finger domain, C3HC4 (zinc finger)"/>
    <property type="match status" value="2"/>
</dbReference>
<evidence type="ECO:0000259" key="10">
    <source>
        <dbReference type="PROSITE" id="PS50089"/>
    </source>
</evidence>
<evidence type="ECO:0000256" key="4">
    <source>
        <dbReference type="ARBA" id="ARBA00022771"/>
    </source>
</evidence>
<dbReference type="PROSITE" id="PS50089">
    <property type="entry name" value="ZF_RING_2"/>
    <property type="match status" value="1"/>
</dbReference>
<comment type="caution">
    <text evidence="11">The sequence shown here is derived from an EMBL/GenBank/DDBJ whole genome shotgun (WGS) entry which is preliminary data.</text>
</comment>
<gene>
    <name evidence="11" type="ORF">XA68_11927</name>
</gene>
<proteinExistence type="inferred from homology"/>
<dbReference type="PANTHER" id="PTHR13063">
    <property type="entry name" value="ENOS INTERACTING PROTEIN"/>
    <property type="match status" value="1"/>
</dbReference>
<feature type="region of interest" description="Disordered" evidence="9">
    <location>
        <begin position="81"/>
        <end position="101"/>
    </location>
</feature>
<dbReference type="InterPro" id="IPR001841">
    <property type="entry name" value="Znf_RING"/>
</dbReference>
<dbReference type="InterPro" id="IPR027370">
    <property type="entry name" value="Znf-RING_euk"/>
</dbReference>
<dbReference type="PIRSF" id="PIRSF023577">
    <property type="entry name" value="ENOS_interacting"/>
    <property type="match status" value="1"/>
</dbReference>
<dbReference type="InterPro" id="IPR031790">
    <property type="entry name" value="Znf-NOSIP"/>
</dbReference>
<reference evidence="11 12" key="2">
    <citation type="journal article" date="2017" name="Sci. Rep.">
        <title>Ant-infecting Ophiocordyceps genomes reveal a high diversity of potential behavioral manipulation genes and a possible major role for enterotoxins.</title>
        <authorList>
            <person name="de Bekker C."/>
            <person name="Ohm R.A."/>
            <person name="Evans H.C."/>
            <person name="Brachmann A."/>
            <person name="Hughes D.P."/>
        </authorList>
    </citation>
    <scope>NUCLEOTIDE SEQUENCE [LARGE SCALE GENOMIC DNA]</scope>
    <source>
        <strain evidence="11 12">SC16a</strain>
    </source>
</reference>
<dbReference type="InterPro" id="IPR017907">
    <property type="entry name" value="Znf_RING_CS"/>
</dbReference>
<dbReference type="EMBL" id="LAZP02000176">
    <property type="protein sequence ID" value="PFH59746.1"/>
    <property type="molecule type" value="Genomic_DNA"/>
</dbReference>
<dbReference type="Pfam" id="PF15906">
    <property type="entry name" value="zf-NOSIP"/>
    <property type="match status" value="1"/>
</dbReference>
<sequence length="373" mass="40487">MSHSKRNTSRPVFTSHERAVAKSNWASSSARLNRDSFLPFGCCGLCLRVARDPVACLGGDIFCRECALTNILTQKKEINRAEKANRHAKQEAKRAKTVEEDEDRRRAIRDFELTQAGLPADKKPYGSEIIRIDEPIGAATGDKPTVAVTDDKPTEGVTGHDATAVVLVGSKRKFKLDDDEVNRVMQDDKRKARKAIEEEKAAKPTLPCFWTPSLTPDVQDSKLAPAISKEKTVPVCPSSSAGDLHPISMPHLVSVHFHEVPDPSSSQEKRRTCPSCLKTLSNASSPVLTERCGHVFCLNCVKMLIPQVGKSTLKSEAPATCFVCEVPIISASSKKIAFAGQISPGLVALRSQGTGFSARGSNTVMKSSTAFQC</sequence>
<dbReference type="GO" id="GO:0008270">
    <property type="term" value="F:zinc ion binding"/>
    <property type="evidence" value="ECO:0007669"/>
    <property type="project" value="UniProtKB-KW"/>
</dbReference>
<name>A0A2A9PFY7_OPHUN</name>
<evidence type="ECO:0000256" key="6">
    <source>
        <dbReference type="ARBA" id="ARBA00023242"/>
    </source>
</evidence>
<evidence type="ECO:0000256" key="9">
    <source>
        <dbReference type="SAM" id="MobiDB-lite"/>
    </source>
</evidence>
<feature type="domain" description="RING-type" evidence="10">
    <location>
        <begin position="273"/>
        <end position="325"/>
    </location>
</feature>
<keyword evidence="5" id="KW-0862">Zinc</keyword>
<organism evidence="11 12">
    <name type="scientific">Ophiocordyceps unilateralis</name>
    <name type="common">Zombie-ant fungus</name>
    <name type="synonym">Torrubia unilateralis</name>
    <dbReference type="NCBI Taxonomy" id="268505"/>
    <lineage>
        <taxon>Eukaryota</taxon>
        <taxon>Fungi</taxon>
        <taxon>Dikarya</taxon>
        <taxon>Ascomycota</taxon>
        <taxon>Pezizomycotina</taxon>
        <taxon>Sordariomycetes</taxon>
        <taxon>Hypocreomycetidae</taxon>
        <taxon>Hypocreales</taxon>
        <taxon>Ophiocordycipitaceae</taxon>
        <taxon>Ophiocordyceps</taxon>
    </lineage>
</organism>
<evidence type="ECO:0000256" key="2">
    <source>
        <dbReference type="ARBA" id="ARBA00008126"/>
    </source>
</evidence>
<dbReference type="SUPFAM" id="SSF57850">
    <property type="entry name" value="RING/U-box"/>
    <property type="match status" value="2"/>
</dbReference>
<dbReference type="GO" id="GO:0061630">
    <property type="term" value="F:ubiquitin protein ligase activity"/>
    <property type="evidence" value="ECO:0007669"/>
    <property type="project" value="InterPro"/>
</dbReference>
<protein>
    <recommendedName>
        <fullName evidence="10">RING-type domain-containing protein</fullName>
    </recommendedName>
</protein>